<dbReference type="OrthoDB" id="69177at2759"/>
<gene>
    <name evidence="1" type="ORF">AMSG_01288</name>
</gene>
<proteinExistence type="predicted"/>
<sequence>MASYTGLAVSDEILKDKLELELPGRAGEDSADGATGVTTRAVDGVDGVTVSDGVLTAAQCAALIEQGFGERASSHPVMWRRWADDPEAEERKLGRRTIFSSPEAAAVMWEFVSDLVPETVETTTGGDRQVWAKRGLSPRLKFITYATRQDFPSHYDGPYVESPQRQSFFSLEFLARSSKFADPSECEVVASVPPAAGRVVIMPHRRLHKSSPVKGGRKYMIRCDAVYDLVESEQVDAATD</sequence>
<evidence type="ECO:0008006" key="3">
    <source>
        <dbReference type="Google" id="ProtNLM"/>
    </source>
</evidence>
<reference evidence="1 2" key="1">
    <citation type="submission" date="2010-05" db="EMBL/GenBank/DDBJ databases">
        <title>The Genome Sequence of Thecamonas trahens ATCC 50062.</title>
        <authorList>
            <consortium name="The Broad Institute Genome Sequencing Platform"/>
            <person name="Russ C."/>
            <person name="Cuomo C."/>
            <person name="Shea T."/>
            <person name="Young S.K."/>
            <person name="Zeng Q."/>
            <person name="Koehrsen M."/>
            <person name="Haas B."/>
            <person name="Borodovsky M."/>
            <person name="Guigo R."/>
            <person name="Alvarado L."/>
            <person name="Berlin A."/>
            <person name="Bochicchio J."/>
            <person name="Borenstein D."/>
            <person name="Chapman S."/>
            <person name="Chen Z."/>
            <person name="Freedman E."/>
            <person name="Gellesch M."/>
            <person name="Goldberg J."/>
            <person name="Griggs A."/>
            <person name="Gujja S."/>
            <person name="Heilman E."/>
            <person name="Heiman D."/>
            <person name="Hepburn T."/>
            <person name="Howarth C."/>
            <person name="Jen D."/>
            <person name="Larson L."/>
            <person name="Mehta T."/>
            <person name="Park D."/>
            <person name="Pearson M."/>
            <person name="Roberts A."/>
            <person name="Saif S."/>
            <person name="Shenoy N."/>
            <person name="Sisk P."/>
            <person name="Stolte C."/>
            <person name="Sykes S."/>
            <person name="Thomson T."/>
            <person name="Walk T."/>
            <person name="White J."/>
            <person name="Yandava C."/>
            <person name="Burger G."/>
            <person name="Gray M.W."/>
            <person name="Holland P.W.H."/>
            <person name="King N."/>
            <person name="Lang F.B.F."/>
            <person name="Roger A.J."/>
            <person name="Ruiz-Trillo I."/>
            <person name="Lander E."/>
            <person name="Nusbaum C."/>
        </authorList>
    </citation>
    <scope>NUCLEOTIDE SEQUENCE [LARGE SCALE GENOMIC DNA]</scope>
    <source>
        <strain evidence="1 2">ATCC 50062</strain>
    </source>
</reference>
<evidence type="ECO:0000313" key="1">
    <source>
        <dbReference type="EMBL" id="KNC53578.1"/>
    </source>
</evidence>
<dbReference type="RefSeq" id="XP_013761895.1">
    <property type="nucleotide sequence ID" value="XM_013906441.1"/>
</dbReference>
<organism evidence="1 2">
    <name type="scientific">Thecamonas trahens ATCC 50062</name>
    <dbReference type="NCBI Taxonomy" id="461836"/>
    <lineage>
        <taxon>Eukaryota</taxon>
        <taxon>Apusozoa</taxon>
        <taxon>Apusomonadida</taxon>
        <taxon>Apusomonadidae</taxon>
        <taxon>Thecamonas</taxon>
    </lineage>
</organism>
<protein>
    <recommendedName>
        <fullName evidence="3">Fe2OG dioxygenase domain-containing protein</fullName>
    </recommendedName>
</protein>
<name>A0A0L0DQA4_THETB</name>
<dbReference type="STRING" id="461836.A0A0L0DQA4"/>
<dbReference type="Gene3D" id="2.60.120.620">
    <property type="entry name" value="q2cbj1_9rhob like domain"/>
    <property type="match status" value="1"/>
</dbReference>
<accession>A0A0L0DQA4</accession>
<dbReference type="GeneID" id="25561043"/>
<keyword evidence="2" id="KW-1185">Reference proteome</keyword>
<dbReference type="Proteomes" id="UP000054408">
    <property type="component" value="Unassembled WGS sequence"/>
</dbReference>
<dbReference type="OMA" id="RHRFIRY"/>
<evidence type="ECO:0000313" key="2">
    <source>
        <dbReference type="Proteomes" id="UP000054408"/>
    </source>
</evidence>
<dbReference type="EMBL" id="GL349437">
    <property type="protein sequence ID" value="KNC53578.1"/>
    <property type="molecule type" value="Genomic_DNA"/>
</dbReference>
<dbReference type="AlphaFoldDB" id="A0A0L0DQA4"/>